<evidence type="ECO:0000256" key="1">
    <source>
        <dbReference type="SAM" id="MobiDB-lite"/>
    </source>
</evidence>
<feature type="region of interest" description="Disordered" evidence="1">
    <location>
        <begin position="261"/>
        <end position="281"/>
    </location>
</feature>
<organism evidence="2 3">
    <name type="scientific">Trachymyrmex cornetzi</name>
    <dbReference type="NCBI Taxonomy" id="471704"/>
    <lineage>
        <taxon>Eukaryota</taxon>
        <taxon>Metazoa</taxon>
        <taxon>Ecdysozoa</taxon>
        <taxon>Arthropoda</taxon>
        <taxon>Hexapoda</taxon>
        <taxon>Insecta</taxon>
        <taxon>Pterygota</taxon>
        <taxon>Neoptera</taxon>
        <taxon>Endopterygota</taxon>
        <taxon>Hymenoptera</taxon>
        <taxon>Apocrita</taxon>
        <taxon>Aculeata</taxon>
        <taxon>Formicoidea</taxon>
        <taxon>Formicidae</taxon>
        <taxon>Myrmicinae</taxon>
        <taxon>Trachymyrmex</taxon>
    </lineage>
</organism>
<gene>
    <name evidence="2" type="ORF">ALC57_04024</name>
</gene>
<dbReference type="STRING" id="471704.A0A151JFM4"/>
<feature type="non-terminal residue" evidence="2">
    <location>
        <position position="1"/>
    </location>
</feature>
<feature type="compositionally biased region" description="Basic and acidic residues" evidence="1">
    <location>
        <begin position="46"/>
        <end position="56"/>
    </location>
</feature>
<protein>
    <submittedName>
        <fullName evidence="2">Uncharacterized protein</fullName>
    </submittedName>
</protein>
<sequence length="281" mass="31031">RATKRESRDKDAASALKRVKKKEEEKEEEKEGEEASETFERFATPRKFDDRSHDRVQPITSTPRTAIFITTPVTIRLSNAASISLQTRDCSLLLAYSPLAYPPPTCTKRRSNCVFAPASVKIGSRRWRRNFFQELHTVLVGEGVRRDENGIEIMEESGVDGGVSGKMHMVRALDNAGEAGSRMGEGEREGRDGEREAATIANGRIGGCGEVAAVIPLVPAVPVVVFLGNSQYSLNLRSAGILREEEVIIRCWLQGRKSMDRQGLGVSTGQGKGRNFQGRRQ</sequence>
<accession>A0A151JFM4</accession>
<feature type="compositionally biased region" description="Acidic residues" evidence="1">
    <location>
        <begin position="25"/>
        <end position="37"/>
    </location>
</feature>
<evidence type="ECO:0000313" key="3">
    <source>
        <dbReference type="Proteomes" id="UP000078492"/>
    </source>
</evidence>
<feature type="compositionally biased region" description="Basic and acidic residues" evidence="1">
    <location>
        <begin position="1"/>
        <end position="12"/>
    </location>
</feature>
<feature type="region of interest" description="Disordered" evidence="1">
    <location>
        <begin position="1"/>
        <end position="59"/>
    </location>
</feature>
<name>A0A151JFM4_9HYME</name>
<dbReference type="Proteomes" id="UP000078492">
    <property type="component" value="Unassembled WGS sequence"/>
</dbReference>
<reference evidence="2 3" key="1">
    <citation type="submission" date="2015-09" db="EMBL/GenBank/DDBJ databases">
        <title>Trachymyrmex cornetzi WGS genome.</title>
        <authorList>
            <person name="Nygaard S."/>
            <person name="Hu H."/>
            <person name="Boomsma J."/>
            <person name="Zhang G."/>
        </authorList>
    </citation>
    <scope>NUCLEOTIDE SEQUENCE [LARGE SCALE GENOMIC DNA]</scope>
    <source>
        <strain evidence="2">Tcor2-1</strain>
        <tissue evidence="2">Whole body</tissue>
    </source>
</reference>
<evidence type="ECO:0000313" key="2">
    <source>
        <dbReference type="EMBL" id="KYN24373.1"/>
    </source>
</evidence>
<dbReference type="EMBL" id="KQ979019">
    <property type="protein sequence ID" value="KYN24373.1"/>
    <property type="molecule type" value="Genomic_DNA"/>
</dbReference>
<proteinExistence type="predicted"/>
<dbReference type="AlphaFoldDB" id="A0A151JFM4"/>
<keyword evidence="3" id="KW-1185">Reference proteome</keyword>